<evidence type="ECO:0000256" key="1">
    <source>
        <dbReference type="ARBA" id="ARBA00005744"/>
    </source>
</evidence>
<dbReference type="Proteomes" id="UP000038040">
    <property type="component" value="Unplaced"/>
</dbReference>
<dbReference type="InterPro" id="IPR031780">
    <property type="entry name" value="FAM65_N"/>
</dbReference>
<dbReference type="WBParaSite" id="DME_0000144001-mRNA-1">
    <property type="protein sequence ID" value="DME_0000144001-mRNA-1"/>
    <property type="gene ID" value="DME_0000144001"/>
</dbReference>
<dbReference type="AlphaFoldDB" id="A0A0N4U3W8"/>
<dbReference type="Proteomes" id="UP000274756">
    <property type="component" value="Unassembled WGS sequence"/>
</dbReference>
<evidence type="ECO:0000259" key="3">
    <source>
        <dbReference type="Pfam" id="PF15903"/>
    </source>
</evidence>
<dbReference type="STRING" id="318479.A0A0N4U3W8"/>
<protein>
    <submittedName>
        <fullName evidence="7">PL48 domain-containing protein</fullName>
    </submittedName>
</protein>
<organism evidence="5 7">
    <name type="scientific">Dracunculus medinensis</name>
    <name type="common">Guinea worm</name>
    <dbReference type="NCBI Taxonomy" id="318479"/>
    <lineage>
        <taxon>Eukaryota</taxon>
        <taxon>Metazoa</taxon>
        <taxon>Ecdysozoa</taxon>
        <taxon>Nematoda</taxon>
        <taxon>Chromadorea</taxon>
        <taxon>Rhabditida</taxon>
        <taxon>Spirurina</taxon>
        <taxon>Dracunculoidea</taxon>
        <taxon>Dracunculidae</taxon>
        <taxon>Dracunculus</taxon>
    </lineage>
</organism>
<reference evidence="4 6" key="2">
    <citation type="submission" date="2018-11" db="EMBL/GenBank/DDBJ databases">
        <authorList>
            <consortium name="Pathogen Informatics"/>
        </authorList>
    </citation>
    <scope>NUCLEOTIDE SEQUENCE [LARGE SCALE GENOMIC DNA]</scope>
</reference>
<feature type="domain" description="FAM65 N-terminal" evidence="3">
    <location>
        <begin position="81"/>
        <end position="350"/>
    </location>
</feature>
<feature type="region of interest" description="Disordered" evidence="2">
    <location>
        <begin position="358"/>
        <end position="377"/>
    </location>
</feature>
<evidence type="ECO:0000313" key="4">
    <source>
        <dbReference type="EMBL" id="VDN55827.1"/>
    </source>
</evidence>
<proteinExistence type="inferred from homology"/>
<evidence type="ECO:0000313" key="6">
    <source>
        <dbReference type="Proteomes" id="UP000274756"/>
    </source>
</evidence>
<evidence type="ECO:0000256" key="2">
    <source>
        <dbReference type="SAM" id="MobiDB-lite"/>
    </source>
</evidence>
<evidence type="ECO:0000313" key="5">
    <source>
        <dbReference type="Proteomes" id="UP000038040"/>
    </source>
</evidence>
<dbReference type="PANTHER" id="PTHR15829">
    <property type="entry name" value="PROTEIN KINASE PKN/PRK1, EFFECTOR"/>
    <property type="match status" value="1"/>
</dbReference>
<dbReference type="Pfam" id="PF15903">
    <property type="entry name" value="PL48"/>
    <property type="match status" value="1"/>
</dbReference>
<reference evidence="7" key="1">
    <citation type="submission" date="2016-04" db="UniProtKB">
        <authorList>
            <consortium name="WormBaseParasite"/>
        </authorList>
    </citation>
    <scope>IDENTIFICATION</scope>
</reference>
<dbReference type="InterPro" id="IPR026136">
    <property type="entry name" value="RIPOR3"/>
</dbReference>
<name>A0A0N4U3W8_DRAME</name>
<sequence length="904" mass="103222">MYKSIHRGGRVNRFLIVIKRLLIGNEIFELEPIDETMVNTKKIENDYATLSIRKKYSRPSVCWCILFSLTNRSLLSLNNKRLSKKEENIMSEKLQKLFFALHRGFNSYVNLYAKEINRLKGELEAKFNDSNDYRHLNNVNFQKFCRRQISDEKNFLTNLMLAEENLQHYTLHVKRLSKLYEECAAQLNNRIINFSVVSRIDLEDSLNGFGEANSSYSNDNLDAGRSLAAIGLELYNMAAVLGFARIAPGDVFEINIRHGSQKWKIRGKTLADKSQIWDNSSALFTCSPDYTFDVKVYEVRFLKSRLLCEKSFDPCDLLLSQSQLITMDLNQIGTLKLELVFTWIPLLASKTGCGTSLTNIPDNPTENNKGIRETDKKPRILLREKKRSNAAVELNRQKEIWRSSTNILDSVYNDISKSIPTIDTVESMPRNNLAVSANSPSNASPNHRSLSISYLVPNSNHDLVSIQNLNSATKATRSFILSVNQIIQIIDSLKPMIARIIRNFPEIIHFKTSLNNWLIHLRLLNPFHDSGIDSLRQNISPYNNLNASNHFCTGSNKIGSMDPVSIGPSQRRFKHLKEKERRKSIGAVVDGHLDYAEQCYSFLHGNSLSRNSLKKNSNLSLLFASYEILLCLRHHLFRCANTVKDLATMLHVLTSLNASSKICEIWLTTIFPLDKSLIASTQPLKRQIRSQLGIIVEKRYPELVTIVINNLILLLTDKNEWEPDLISVFQFTGLFRDKNVISFVENVGHEAWITSGLSSRRISRVKEVMERLSKVPVVPPLESLRHISLILTCPDRELQAVVEEYLVNANSELRNDLITCYICLLEHENDYSRKAACRSLAIINVDLIFNFPIIFLNKSADSIPHLSFVAVNDSSEMVREEAYKALQAMDYSLNEIADFESTRI</sequence>
<evidence type="ECO:0000313" key="7">
    <source>
        <dbReference type="WBParaSite" id="DME_0000144001-mRNA-1"/>
    </source>
</evidence>
<keyword evidence="6" id="KW-1185">Reference proteome</keyword>
<feature type="compositionally biased region" description="Polar residues" evidence="2">
    <location>
        <begin position="358"/>
        <end position="368"/>
    </location>
</feature>
<dbReference type="SUPFAM" id="SSF48371">
    <property type="entry name" value="ARM repeat"/>
    <property type="match status" value="1"/>
</dbReference>
<comment type="similarity">
    <text evidence="1">Belongs to the RIPOR family.</text>
</comment>
<accession>A0A0N4U3W8</accession>
<gene>
    <name evidence="4" type="ORF">DME_LOCUS5800</name>
</gene>
<dbReference type="PANTHER" id="PTHR15829:SF13">
    <property type="entry name" value="FAM65 N-TERMINAL DOMAIN-CONTAINING PROTEIN"/>
    <property type="match status" value="1"/>
</dbReference>
<dbReference type="OrthoDB" id="9999654at2759"/>
<dbReference type="InterPro" id="IPR016024">
    <property type="entry name" value="ARM-type_fold"/>
</dbReference>
<dbReference type="EMBL" id="UYYG01001153">
    <property type="protein sequence ID" value="VDN55827.1"/>
    <property type="molecule type" value="Genomic_DNA"/>
</dbReference>